<dbReference type="PROSITE" id="PS51208">
    <property type="entry name" value="AUTOTRANSPORTER"/>
    <property type="match status" value="1"/>
</dbReference>
<keyword evidence="2" id="KW-0175">Coiled coil</keyword>
<name>A0ABV4TZQ5_9BACT</name>
<organism evidence="6 7">
    <name type="scientific">Natronomicrosphaera hydrolytica</name>
    <dbReference type="NCBI Taxonomy" id="3242702"/>
    <lineage>
        <taxon>Bacteria</taxon>
        <taxon>Pseudomonadati</taxon>
        <taxon>Planctomycetota</taxon>
        <taxon>Phycisphaerae</taxon>
        <taxon>Phycisphaerales</taxon>
        <taxon>Phycisphaeraceae</taxon>
        <taxon>Natronomicrosphaera</taxon>
    </lineage>
</organism>
<dbReference type="InterPro" id="IPR013425">
    <property type="entry name" value="Autotrns_rpt"/>
</dbReference>
<feature type="signal peptide" evidence="4">
    <location>
        <begin position="1"/>
        <end position="26"/>
    </location>
</feature>
<dbReference type="SMART" id="SM00869">
    <property type="entry name" value="Autotransporter"/>
    <property type="match status" value="1"/>
</dbReference>
<evidence type="ECO:0000256" key="3">
    <source>
        <dbReference type="SAM" id="MobiDB-lite"/>
    </source>
</evidence>
<feature type="compositionally biased region" description="Polar residues" evidence="3">
    <location>
        <begin position="40"/>
        <end position="51"/>
    </location>
</feature>
<dbReference type="SUPFAM" id="SSF51126">
    <property type="entry name" value="Pectin lyase-like"/>
    <property type="match status" value="1"/>
</dbReference>
<dbReference type="Pfam" id="PF03797">
    <property type="entry name" value="Autotransporter"/>
    <property type="match status" value="1"/>
</dbReference>
<dbReference type="InterPro" id="IPR051551">
    <property type="entry name" value="Autotransporter_adhesion"/>
</dbReference>
<dbReference type="RefSeq" id="WP_425343744.1">
    <property type="nucleotide sequence ID" value="NZ_JBGUBD010000001.1"/>
</dbReference>
<dbReference type="Gene3D" id="2.40.128.130">
    <property type="entry name" value="Autotransporter beta-domain"/>
    <property type="match status" value="1"/>
</dbReference>
<dbReference type="Proteomes" id="UP001575105">
    <property type="component" value="Unassembled WGS sequence"/>
</dbReference>
<accession>A0ABV4TZQ5</accession>
<keyword evidence="7" id="KW-1185">Reference proteome</keyword>
<dbReference type="NCBIfam" id="TIGR02601">
    <property type="entry name" value="autotrns_rpt"/>
    <property type="match status" value="1"/>
</dbReference>
<evidence type="ECO:0000313" key="6">
    <source>
        <dbReference type="EMBL" id="MFA9476818.1"/>
    </source>
</evidence>
<feature type="region of interest" description="Disordered" evidence="3">
    <location>
        <begin position="32"/>
        <end position="54"/>
    </location>
</feature>
<dbReference type="PANTHER" id="PTHR35037:SF3">
    <property type="entry name" value="C-TERMINAL REGION OF AIDA-LIKE PROTEIN"/>
    <property type="match status" value="1"/>
</dbReference>
<sequence length="981" mass="101811">MGRLQASVWMSAVAVTWALAAGPSFAATITWTGDGGGDPSWNNAGNWDDSSPPQPGDDLVFAGQDQLSAFNNLGDGISYGGITFNSTAGAFTLAGDDIVIAAGGSLVNQSSSTQNIALDIEAAGNLNLNANAGNLQVLGNVAISDAASTLTVLGGSNTRFGGQVTGDGALAFQGGGQLTLTRANTYSGGTTIDGGNVLIENHQAFGTGDVSVTGNSFLAANAELDNAIANDFNISSGVTLTLGGDEQMSFAGNLSGEGNILKTDDAFVILVGDDSTDFTGTLTIEDGVIALATPLGGDVVLNDGELQIFADDVVAADQDLTLAGGTLVVGGNHALDANVQLTGDINVLGGEFVTLEFGGPFQVQGDRTLDIAADTRLLLDNLTSDTAGRTLTMVGNGWLEIADDGSNFNGDVLMNAGTLAVGGDLNANITVNDGAQLQGNGSIVGNVRINTGGSHAAGQSIEGNYTLVSGGQLSISYNVVNGEINATSLDIDGQATLEQNSTVAISGQGTIAVGDSIVAITTTDGITDFGALLDAQSSFLVWSSAVVGNNYVLTALQGSLFVDDAVGRNNRAVATALDRMALTGINDSQQAMLEELEQLLETDNAAYNRALRQLAPEQVQAMPTTIVQVARNMQQTFSTRMGQQRLGIVAAPGSSSPNASPTFAGVGGLSLASAELSPTMLAHAISAAQPGQPRVDPRLQTRDFVHDWHVDVQTFGLYRSQDRSGEQLGYTAHTGGFLVSADRSITPNWRVGMNAGYAHSNFDFRDNRGAGYTDHFRAGPYASYNRGDWFVDTALSAGYHRNSLSRRVNVGQFEAGASADSQDFDVAAYLGAGYDFQLPYGVTLTPFAALDYLFYMQGSFNESGAGPANLEVDRTTTNSLNTTFGARAFHVIPVGNAVVVPELTLGYRYALFDEHETTARFAGTPTSFTVTNDLDSKHTALLGAGASALIGETISIYGKLQSELGSNNTNHLLSLGMQFRF</sequence>
<dbReference type="InterPro" id="IPR036709">
    <property type="entry name" value="Autotransporte_beta_dom_sf"/>
</dbReference>
<proteinExistence type="predicted"/>
<feature type="chain" id="PRO_5045415351" evidence="4">
    <location>
        <begin position="27"/>
        <end position="981"/>
    </location>
</feature>
<feature type="coiled-coil region" evidence="2">
    <location>
        <begin position="586"/>
        <end position="613"/>
    </location>
</feature>
<protein>
    <submittedName>
        <fullName evidence="6">Autotransporter domain-containing protein</fullName>
    </submittedName>
</protein>
<evidence type="ECO:0000256" key="4">
    <source>
        <dbReference type="SAM" id="SignalP"/>
    </source>
</evidence>
<evidence type="ECO:0000256" key="1">
    <source>
        <dbReference type="ARBA" id="ARBA00022729"/>
    </source>
</evidence>
<evidence type="ECO:0000313" key="7">
    <source>
        <dbReference type="Proteomes" id="UP001575105"/>
    </source>
</evidence>
<feature type="domain" description="Autotransporter" evidence="5">
    <location>
        <begin position="703"/>
        <end position="981"/>
    </location>
</feature>
<gene>
    <name evidence="6" type="ORF">ACERK3_00795</name>
</gene>
<dbReference type="EMBL" id="JBGUBD010000001">
    <property type="protein sequence ID" value="MFA9476818.1"/>
    <property type="molecule type" value="Genomic_DNA"/>
</dbReference>
<dbReference type="InterPro" id="IPR005546">
    <property type="entry name" value="Autotransporte_beta"/>
</dbReference>
<reference evidence="6 7" key="1">
    <citation type="submission" date="2024-08" db="EMBL/GenBank/DDBJ databases">
        <title>Whole-genome sequencing of halo(alkali)philic microorganisms from hypersaline lakes.</title>
        <authorList>
            <person name="Sorokin D.Y."/>
            <person name="Merkel A.Y."/>
            <person name="Messina E."/>
            <person name="Yakimov M."/>
        </authorList>
    </citation>
    <scope>NUCLEOTIDE SEQUENCE [LARGE SCALE GENOMIC DNA]</scope>
    <source>
        <strain evidence="6 7">AB-hyl4</strain>
    </source>
</reference>
<evidence type="ECO:0000256" key="2">
    <source>
        <dbReference type="SAM" id="Coils"/>
    </source>
</evidence>
<comment type="caution">
    <text evidence="6">The sequence shown here is derived from an EMBL/GenBank/DDBJ whole genome shotgun (WGS) entry which is preliminary data.</text>
</comment>
<evidence type="ECO:0000259" key="5">
    <source>
        <dbReference type="PROSITE" id="PS51208"/>
    </source>
</evidence>
<dbReference type="PANTHER" id="PTHR35037">
    <property type="entry name" value="C-TERMINAL REGION OF AIDA-LIKE PROTEIN"/>
    <property type="match status" value="1"/>
</dbReference>
<dbReference type="SUPFAM" id="SSF103515">
    <property type="entry name" value="Autotransporter"/>
    <property type="match status" value="1"/>
</dbReference>
<dbReference type="InterPro" id="IPR011050">
    <property type="entry name" value="Pectin_lyase_fold/virulence"/>
</dbReference>
<keyword evidence="1 4" id="KW-0732">Signal</keyword>